<name>A0A381CZL7_CAMJU</name>
<dbReference type="EMBL" id="LR134359">
    <property type="protein sequence ID" value="VEG62735.1"/>
    <property type="molecule type" value="Genomic_DNA"/>
</dbReference>
<protein>
    <submittedName>
        <fullName evidence="1">MCP-domain signal transduction protein</fullName>
    </submittedName>
</protein>
<dbReference type="Proteomes" id="UP000275504">
    <property type="component" value="Chromosome"/>
</dbReference>
<accession>A0A381CZL7</accession>
<evidence type="ECO:0000313" key="1">
    <source>
        <dbReference type="EMBL" id="VEG62735.1"/>
    </source>
</evidence>
<organism evidence="1 2">
    <name type="scientific">Campylobacter jejuni subsp. doylei</name>
    <dbReference type="NCBI Taxonomy" id="32021"/>
    <lineage>
        <taxon>Bacteria</taxon>
        <taxon>Pseudomonadati</taxon>
        <taxon>Campylobacterota</taxon>
        <taxon>Epsilonproteobacteria</taxon>
        <taxon>Campylobacterales</taxon>
        <taxon>Campylobacteraceae</taxon>
        <taxon>Campylobacter</taxon>
    </lineage>
</organism>
<evidence type="ECO:0000313" key="2">
    <source>
        <dbReference type="Proteomes" id="UP000275504"/>
    </source>
</evidence>
<dbReference type="AlphaFoldDB" id="A0A381CZL7"/>
<reference evidence="1 2" key="1">
    <citation type="submission" date="2018-12" db="EMBL/GenBank/DDBJ databases">
        <authorList>
            <consortium name="Pathogen Informatics"/>
        </authorList>
    </citation>
    <scope>NUCLEOTIDE SEQUENCE [LARGE SCALE GENOMIC DNA]</scope>
    <source>
        <strain evidence="1 2">NCTC11951</strain>
    </source>
</reference>
<proteinExistence type="predicted"/>
<gene>
    <name evidence="1" type="ORF">NCTC11951_01886</name>
</gene>
<sequence length="83" mass="9688">MQEYTFAVKIGEDYLISPMEINPDKTLFSYCDIESAQELSLLKKTNFIEAIKKDYEKFSLNKPKPLGAIFNDCILRRLHNKNI</sequence>